<gene>
    <name evidence="1" type="ORF">NEPTK9_001688</name>
</gene>
<dbReference type="Proteomes" id="UP001194714">
    <property type="component" value="Unassembled WGS sequence"/>
</dbReference>
<reference evidence="1 2" key="1">
    <citation type="submission" date="2020-01" db="EMBL/GenBank/DDBJ databases">
        <title>Draft genome sequence of Cand. Neptunochlamydia vexilliferae K9.</title>
        <authorList>
            <person name="Schulz F."/>
            <person name="Koestlbacher S."/>
            <person name="Wascher F."/>
            <person name="Pizzetti I."/>
            <person name="Horn M."/>
        </authorList>
    </citation>
    <scope>NUCLEOTIDE SEQUENCE [LARGE SCALE GENOMIC DNA]</scope>
    <source>
        <strain evidence="1 2">K9</strain>
    </source>
</reference>
<comment type="caution">
    <text evidence="1">The sequence shown here is derived from an EMBL/GenBank/DDBJ whole genome shotgun (WGS) entry which is preliminary data.</text>
</comment>
<evidence type="ECO:0008006" key="3">
    <source>
        <dbReference type="Google" id="ProtNLM"/>
    </source>
</evidence>
<sequence length="75" mass="8835">MISLQKRSSNNQIKLAIKELCSLGPLQPSHLSRILNRDSRYLRDYFLSKMEKEGELVYQYPDQPAHPKQAYKTLR</sequence>
<evidence type="ECO:0000313" key="1">
    <source>
        <dbReference type="EMBL" id="MBF5060158.1"/>
    </source>
</evidence>
<accession>A0ABS0B182</accession>
<evidence type="ECO:0000313" key="2">
    <source>
        <dbReference type="Proteomes" id="UP001194714"/>
    </source>
</evidence>
<keyword evidence="2" id="KW-1185">Reference proteome</keyword>
<proteinExistence type="predicted"/>
<protein>
    <recommendedName>
        <fullName evidence="3">Transposase</fullName>
    </recommendedName>
</protein>
<name>A0ABS0B182_9BACT</name>
<dbReference type="EMBL" id="JAAEJV010000083">
    <property type="protein sequence ID" value="MBF5060158.1"/>
    <property type="molecule type" value="Genomic_DNA"/>
</dbReference>
<organism evidence="1 2">
    <name type="scientific">Candidatus Neptunichlamydia vexilliferae</name>
    <dbReference type="NCBI Taxonomy" id="1651774"/>
    <lineage>
        <taxon>Bacteria</taxon>
        <taxon>Pseudomonadati</taxon>
        <taxon>Chlamydiota</taxon>
        <taxon>Chlamydiia</taxon>
        <taxon>Parachlamydiales</taxon>
        <taxon>Simkaniaceae</taxon>
        <taxon>Candidatus Neptunichlamydia</taxon>
    </lineage>
</organism>